<dbReference type="EMBL" id="LR797400">
    <property type="protein sequence ID" value="CAB4213394.1"/>
    <property type="molecule type" value="Genomic_DNA"/>
</dbReference>
<evidence type="ECO:0000313" key="6">
    <source>
        <dbReference type="EMBL" id="CAB5228008.1"/>
    </source>
</evidence>
<dbReference type="EMBL" id="LR796310">
    <property type="protein sequence ID" value="CAB4136146.1"/>
    <property type="molecule type" value="Genomic_DNA"/>
</dbReference>
<evidence type="ECO:0008006" key="7">
    <source>
        <dbReference type="Google" id="ProtNLM"/>
    </source>
</evidence>
<evidence type="ECO:0000313" key="1">
    <source>
        <dbReference type="EMBL" id="CAB4136146.1"/>
    </source>
</evidence>
<gene>
    <name evidence="3" type="ORF">UFOVP1094_47</name>
    <name evidence="4" type="ORF">UFOVP1342_47</name>
    <name evidence="5" type="ORF">UFOVP1450_11</name>
    <name evidence="6" type="ORF">UFOVP1539_35</name>
    <name evidence="1" type="ORF">UFOVP297_23</name>
    <name evidence="2" type="ORF">UFOVP917_45</name>
</gene>
<proteinExistence type="predicted"/>
<organism evidence="1">
    <name type="scientific">uncultured Caudovirales phage</name>
    <dbReference type="NCBI Taxonomy" id="2100421"/>
    <lineage>
        <taxon>Viruses</taxon>
        <taxon>Duplodnaviria</taxon>
        <taxon>Heunggongvirae</taxon>
        <taxon>Uroviricota</taxon>
        <taxon>Caudoviricetes</taxon>
        <taxon>Peduoviridae</taxon>
        <taxon>Maltschvirus</taxon>
        <taxon>Maltschvirus maltsch</taxon>
    </lineage>
</organism>
<accession>A0A6J5LT03</accession>
<evidence type="ECO:0000313" key="4">
    <source>
        <dbReference type="EMBL" id="CAB4200577.1"/>
    </source>
</evidence>
<evidence type="ECO:0000313" key="2">
    <source>
        <dbReference type="EMBL" id="CAB4171333.1"/>
    </source>
</evidence>
<evidence type="ECO:0000313" key="5">
    <source>
        <dbReference type="EMBL" id="CAB4213394.1"/>
    </source>
</evidence>
<dbReference type="EMBL" id="LR796863">
    <property type="protein sequence ID" value="CAB4171333.1"/>
    <property type="molecule type" value="Genomic_DNA"/>
</dbReference>
<evidence type="ECO:0000313" key="3">
    <source>
        <dbReference type="EMBL" id="CAB4183220.1"/>
    </source>
</evidence>
<dbReference type="EMBL" id="LR797034">
    <property type="protein sequence ID" value="CAB4183220.1"/>
    <property type="molecule type" value="Genomic_DNA"/>
</dbReference>
<protein>
    <recommendedName>
        <fullName evidence="7">Phosphoadenosine phosphosulphate reductase</fullName>
    </recommendedName>
</protein>
<reference evidence="1" key="1">
    <citation type="submission" date="2020-04" db="EMBL/GenBank/DDBJ databases">
        <authorList>
            <person name="Chiriac C."/>
            <person name="Salcher M."/>
            <person name="Ghai R."/>
            <person name="Kavagutti S V."/>
        </authorList>
    </citation>
    <scope>NUCLEOTIDE SEQUENCE</scope>
</reference>
<dbReference type="SUPFAM" id="SSF52402">
    <property type="entry name" value="Adenine nucleotide alpha hydrolases-like"/>
    <property type="match status" value="1"/>
</dbReference>
<dbReference type="EMBL" id="LR797297">
    <property type="protein sequence ID" value="CAB4200577.1"/>
    <property type="molecule type" value="Genomic_DNA"/>
</dbReference>
<dbReference type="CDD" id="cd01986">
    <property type="entry name" value="AANH-like"/>
    <property type="match status" value="1"/>
</dbReference>
<dbReference type="Gene3D" id="3.40.50.620">
    <property type="entry name" value="HUPs"/>
    <property type="match status" value="1"/>
</dbReference>
<dbReference type="InterPro" id="IPR014729">
    <property type="entry name" value="Rossmann-like_a/b/a_fold"/>
</dbReference>
<dbReference type="EMBL" id="LR798381">
    <property type="protein sequence ID" value="CAB5228008.1"/>
    <property type="molecule type" value="Genomic_DNA"/>
</dbReference>
<name>A0A6J5LT03_9CAUD</name>
<sequence>MTAEQIILIALKHAKRPAVLWNGGKDSTVLLDLAKKIRPDIEAIHFKLPFLSHKYGFQHFVQEEMQLTVHDWVPLSIALTHGNGRIDVCERYSIGDGDIRVMRGTEPMEEGSPWVCGKEWLNRPKAHVVSDFDVVLCGHKSADTDPLTGHIPLQIHKKMLGPTTEMWFPLREWSDKDIATYIKENNVPYDKNRYDDNVVNFPSKHMNADYVHACFNCVDKRLGKFVDCPKLNIQVENLHECVLHEQPVAEYCNIRSGLQDLRSLLQPQVELANLAKGS</sequence>